<dbReference type="Proteomes" id="UP000447393">
    <property type="component" value="Unassembled WGS sequence"/>
</dbReference>
<proteinExistence type="predicted"/>
<name>A0A845E3E1_9BACI</name>
<protein>
    <recommendedName>
        <fullName evidence="3">HK97 gp10 family phage protein</fullName>
    </recommendedName>
</protein>
<evidence type="ECO:0000313" key="2">
    <source>
        <dbReference type="Proteomes" id="UP000447393"/>
    </source>
</evidence>
<dbReference type="OrthoDB" id="2889120at2"/>
<accession>A0A845E3E1</accession>
<evidence type="ECO:0000313" key="1">
    <source>
        <dbReference type="EMBL" id="MYL50254.1"/>
    </source>
</evidence>
<dbReference type="RefSeq" id="WP_160915548.1">
    <property type="nucleotide sequence ID" value="NZ_WMEZ01000004.1"/>
</dbReference>
<dbReference type="AlphaFoldDB" id="A0A845E3E1"/>
<comment type="caution">
    <text evidence="1">The sequence shown here is derived from an EMBL/GenBank/DDBJ whole genome shotgun (WGS) entry which is preliminary data.</text>
</comment>
<dbReference type="EMBL" id="WMEZ01000004">
    <property type="protein sequence ID" value="MYL50254.1"/>
    <property type="molecule type" value="Genomic_DNA"/>
</dbReference>
<gene>
    <name evidence="1" type="ORF">GLV98_12220</name>
</gene>
<sequence length="138" mass="15720">MSVRYELDYSEVEKLEEKFQAVPENIEAIINGVLHKDGTKVTTAAITDEMPVSNRTKKHAKYSKWSRASKQNLGFTIKTKGGASKKSGSFGYLVFPNEGRGPHNPLEQRFMEEGLEKSTPEVLHLLNERIDQYLEEEF</sequence>
<organism evidence="1 2">
    <name type="scientific">Halobacillus litoralis</name>
    <dbReference type="NCBI Taxonomy" id="45668"/>
    <lineage>
        <taxon>Bacteria</taxon>
        <taxon>Bacillati</taxon>
        <taxon>Bacillota</taxon>
        <taxon>Bacilli</taxon>
        <taxon>Bacillales</taxon>
        <taxon>Bacillaceae</taxon>
        <taxon>Halobacillus</taxon>
    </lineage>
</organism>
<reference evidence="1 2" key="1">
    <citation type="submission" date="2019-11" db="EMBL/GenBank/DDBJ databases">
        <title>Genome sequences of 17 halophilic strains isolated from different environments.</title>
        <authorList>
            <person name="Furrow R.E."/>
        </authorList>
    </citation>
    <scope>NUCLEOTIDE SEQUENCE [LARGE SCALE GENOMIC DNA]</scope>
    <source>
        <strain evidence="1 2">22505_10_Sand</strain>
    </source>
</reference>
<evidence type="ECO:0008006" key="3">
    <source>
        <dbReference type="Google" id="ProtNLM"/>
    </source>
</evidence>